<evidence type="ECO:0000256" key="1">
    <source>
        <dbReference type="ARBA" id="ARBA00004442"/>
    </source>
</evidence>
<protein>
    <recommendedName>
        <fullName evidence="10">RagB/SusD family nutrient uptake outer membrane protein</fullName>
    </recommendedName>
</protein>
<dbReference type="Gene3D" id="1.25.40.390">
    <property type="match status" value="1"/>
</dbReference>
<evidence type="ECO:0000313" key="9">
    <source>
        <dbReference type="Proteomes" id="UP001501496"/>
    </source>
</evidence>
<evidence type="ECO:0000256" key="2">
    <source>
        <dbReference type="ARBA" id="ARBA00006275"/>
    </source>
</evidence>
<keyword evidence="3" id="KW-0732">Signal</keyword>
<dbReference type="EMBL" id="BAABCA010000006">
    <property type="protein sequence ID" value="GAA4238751.1"/>
    <property type="molecule type" value="Genomic_DNA"/>
</dbReference>
<feature type="domain" description="SusD-like N-terminal" evidence="7">
    <location>
        <begin position="44"/>
        <end position="229"/>
    </location>
</feature>
<evidence type="ECO:0000259" key="7">
    <source>
        <dbReference type="Pfam" id="PF14322"/>
    </source>
</evidence>
<accession>A0ABP8CFR7</accession>
<evidence type="ECO:0000256" key="4">
    <source>
        <dbReference type="ARBA" id="ARBA00023136"/>
    </source>
</evidence>
<comment type="similarity">
    <text evidence="2">Belongs to the SusD family.</text>
</comment>
<dbReference type="Proteomes" id="UP001501496">
    <property type="component" value="Unassembled WGS sequence"/>
</dbReference>
<comment type="subcellular location">
    <subcellularLocation>
        <location evidence="1">Cell outer membrane</location>
    </subcellularLocation>
</comment>
<evidence type="ECO:0008006" key="10">
    <source>
        <dbReference type="Google" id="ProtNLM"/>
    </source>
</evidence>
<evidence type="ECO:0000256" key="5">
    <source>
        <dbReference type="ARBA" id="ARBA00023237"/>
    </source>
</evidence>
<keyword evidence="5" id="KW-0998">Cell outer membrane</keyword>
<dbReference type="InterPro" id="IPR033985">
    <property type="entry name" value="SusD-like_N"/>
</dbReference>
<organism evidence="8 9">
    <name type="scientific">Postechiella marina</name>
    <dbReference type="NCBI Taxonomy" id="943941"/>
    <lineage>
        <taxon>Bacteria</taxon>
        <taxon>Pseudomonadati</taxon>
        <taxon>Bacteroidota</taxon>
        <taxon>Flavobacteriia</taxon>
        <taxon>Flavobacteriales</taxon>
        <taxon>Flavobacteriaceae</taxon>
        <taxon>Postechiella</taxon>
    </lineage>
</organism>
<dbReference type="RefSeq" id="WP_344789185.1">
    <property type="nucleotide sequence ID" value="NZ_BAABCA010000006.1"/>
</dbReference>
<dbReference type="Pfam" id="PF07980">
    <property type="entry name" value="SusD_RagB"/>
    <property type="match status" value="1"/>
</dbReference>
<dbReference type="InterPro" id="IPR012944">
    <property type="entry name" value="SusD_RagB_dom"/>
</dbReference>
<evidence type="ECO:0000313" key="8">
    <source>
        <dbReference type="EMBL" id="GAA4238751.1"/>
    </source>
</evidence>
<reference evidence="9" key="1">
    <citation type="journal article" date="2019" name="Int. J. Syst. Evol. Microbiol.">
        <title>The Global Catalogue of Microorganisms (GCM) 10K type strain sequencing project: providing services to taxonomists for standard genome sequencing and annotation.</title>
        <authorList>
            <consortium name="The Broad Institute Genomics Platform"/>
            <consortium name="The Broad Institute Genome Sequencing Center for Infectious Disease"/>
            <person name="Wu L."/>
            <person name="Ma J."/>
        </authorList>
    </citation>
    <scope>NUCLEOTIDE SEQUENCE [LARGE SCALE GENOMIC DNA]</scope>
    <source>
        <strain evidence="9">JCM 17630</strain>
    </source>
</reference>
<evidence type="ECO:0000256" key="3">
    <source>
        <dbReference type="ARBA" id="ARBA00022729"/>
    </source>
</evidence>
<comment type="caution">
    <text evidence="8">The sequence shown here is derived from an EMBL/GenBank/DDBJ whole genome shotgun (WGS) entry which is preliminary data.</text>
</comment>
<proteinExistence type="inferred from homology"/>
<dbReference type="Pfam" id="PF14322">
    <property type="entry name" value="SusD-like_3"/>
    <property type="match status" value="1"/>
</dbReference>
<evidence type="ECO:0000259" key="6">
    <source>
        <dbReference type="Pfam" id="PF07980"/>
    </source>
</evidence>
<keyword evidence="4" id="KW-0472">Membrane</keyword>
<keyword evidence="9" id="KW-1185">Reference proteome</keyword>
<gene>
    <name evidence="8" type="ORF">GCM10022291_30440</name>
</gene>
<name>A0ABP8CFR7_9FLAO</name>
<dbReference type="InterPro" id="IPR011990">
    <property type="entry name" value="TPR-like_helical_dom_sf"/>
</dbReference>
<feature type="domain" description="RagB/SusD" evidence="6">
    <location>
        <begin position="406"/>
        <end position="524"/>
    </location>
</feature>
<dbReference type="PROSITE" id="PS51257">
    <property type="entry name" value="PROKAR_LIPOPROTEIN"/>
    <property type="match status" value="1"/>
</dbReference>
<dbReference type="SUPFAM" id="SSF48452">
    <property type="entry name" value="TPR-like"/>
    <property type="match status" value="1"/>
</dbReference>
<sequence>MKKLKFIYITLSVLILFSCEEYLNEPNPNAPELLEAVNNLGDTDKVLNSVYNSLFNHFILSIEEDNFRSDIGAMKNRINPDTGLSEHVDFYYKTYNSSTRRIDQRWGALYRGIFFTNQALAALDHIKPNLAESDLQAWNEQRAQALFFRATYHFYLHSVFNNGEIIIRDVYEPDVTKRSKEVSSSADVRAFFRKDLEDAIPYLPMPSEVSELGRVTKGAATMILANSYLYESSEGNTQALTRATALFEELRDNFGYTLETDISKMFTSAGEFNSESIFEIPYTNTFGAELDEFDETSPHNRLASRSGHFNYSGQDFMQPATWLIMAYENDPIDASNPVNTITTGAGTQDTRRVSLRASSMLFLNDDLDTPVYDGPNVLNSGRWGGLGSRALIISAFKKYTNHDLGSANEVDANGGNRLKSGKNVIVNRLSEVLLNLAECYFKQGKLQEGINEINKIRNRWALQPLELGARIDEPETAYNQASLMERLMFVEKPLELALEGHATRIIDLRRWGVAEQRFDDLSQTYYQGTFFPRPGRRAITQALARGPITSITRALSDVIIVEGDVPATIEERRQNNIFQEFLGSAQNYSNNNGYLPIPAEEALNNNDINN</sequence>